<keyword evidence="2" id="KW-0964">Secreted</keyword>
<dbReference type="InterPro" id="IPR002035">
    <property type="entry name" value="VWF_A"/>
</dbReference>
<feature type="compositionally biased region" description="Polar residues" evidence="4">
    <location>
        <begin position="181"/>
        <end position="197"/>
    </location>
</feature>
<dbReference type="CDD" id="cd00198">
    <property type="entry name" value="vWFA"/>
    <property type="match status" value="1"/>
</dbReference>
<dbReference type="Pfam" id="PF00092">
    <property type="entry name" value="VWA"/>
    <property type="match status" value="1"/>
</dbReference>
<evidence type="ECO:0000256" key="1">
    <source>
        <dbReference type="ARBA" id="ARBA00007257"/>
    </source>
</evidence>
<dbReference type="Pfam" id="PF17802">
    <property type="entry name" value="SpaA"/>
    <property type="match status" value="3"/>
</dbReference>
<dbReference type="PANTHER" id="PTHR36108:SF13">
    <property type="entry name" value="COLOSSIN-B-RELATED"/>
    <property type="match status" value="1"/>
</dbReference>
<feature type="region of interest" description="Disordered" evidence="4">
    <location>
        <begin position="230"/>
        <end position="273"/>
    </location>
</feature>
<dbReference type="InterPro" id="IPR036465">
    <property type="entry name" value="vWFA_dom_sf"/>
</dbReference>
<protein>
    <submittedName>
        <fullName evidence="7">Endocarditis and biofilm-associated pilus tip protein EbpA</fullName>
    </submittedName>
</protein>
<name>A0A7H0FTD4_ENTFL</name>
<gene>
    <name evidence="7" type="primary">ebpA</name>
    <name evidence="7" type="ORF">H9Q64_05070</name>
</gene>
<feature type="transmembrane region" description="Helical" evidence="5">
    <location>
        <begin position="20"/>
        <end position="39"/>
    </location>
</feature>
<accession>A0A7H0FTD4</accession>
<dbReference type="SMART" id="SM00327">
    <property type="entry name" value="VWA"/>
    <property type="match status" value="1"/>
</dbReference>
<dbReference type="Gene3D" id="3.40.50.410">
    <property type="entry name" value="von Willebrand factor, type A domain"/>
    <property type="match status" value="1"/>
</dbReference>
<dbReference type="Proteomes" id="UP000516122">
    <property type="component" value="Chromosome"/>
</dbReference>
<evidence type="ECO:0000313" key="7">
    <source>
        <dbReference type="EMBL" id="QNP39300.1"/>
    </source>
</evidence>
<organism evidence="7 8">
    <name type="scientific">Enterococcus faecalis</name>
    <name type="common">Streptococcus faecalis</name>
    <dbReference type="NCBI Taxonomy" id="1351"/>
    <lineage>
        <taxon>Bacteria</taxon>
        <taxon>Bacillati</taxon>
        <taxon>Bacillota</taxon>
        <taxon>Bacilli</taxon>
        <taxon>Lactobacillales</taxon>
        <taxon>Enterococcaceae</taxon>
        <taxon>Enterococcus</taxon>
    </lineage>
</organism>
<dbReference type="PANTHER" id="PTHR36108">
    <property type="entry name" value="COLOSSIN-B-RELATED"/>
    <property type="match status" value="1"/>
</dbReference>
<evidence type="ECO:0000256" key="3">
    <source>
        <dbReference type="ARBA" id="ARBA00022729"/>
    </source>
</evidence>
<evidence type="ECO:0000256" key="2">
    <source>
        <dbReference type="ARBA" id="ARBA00022525"/>
    </source>
</evidence>
<evidence type="ECO:0000256" key="5">
    <source>
        <dbReference type="SAM" id="Phobius"/>
    </source>
</evidence>
<feature type="domain" description="VWFA" evidence="6">
    <location>
        <begin position="320"/>
        <end position="559"/>
    </location>
</feature>
<evidence type="ECO:0000313" key="8">
    <source>
        <dbReference type="Proteomes" id="UP000516122"/>
    </source>
</evidence>
<feature type="compositionally biased region" description="Polar residues" evidence="4">
    <location>
        <begin position="230"/>
        <end position="249"/>
    </location>
</feature>
<feature type="transmembrane region" description="Helical" evidence="5">
    <location>
        <begin position="1128"/>
        <end position="1147"/>
    </location>
</feature>
<dbReference type="InterPro" id="IPR049319">
    <property type="entry name" value="GBS104-like_Ig"/>
</dbReference>
<keyword evidence="3" id="KW-0732">Signal</keyword>
<dbReference type="PROSITE" id="PS50234">
    <property type="entry name" value="VWFA"/>
    <property type="match status" value="1"/>
</dbReference>
<dbReference type="Pfam" id="PF21426">
    <property type="entry name" value="GBS104-like_Ig"/>
    <property type="match status" value="1"/>
</dbReference>
<sequence length="1154" mass="128573">MLIHKRKERTDIKLLKKFGVFGVVFLLVSSYFIPLIGYAETAKEVEITSAQMITDENDKTNINIELNLLNQTEQPLQREIQLKNAQFMDTAVIEKDGYSYQVTNGTLYLTLDAQVKKPVQLSLAVEQSSLQTAQPPKLLYENNEYDVSVTSEKITVEDSAKESTEPEKITVPENTKETNKNDSAPENTEQPTATEEVTNPFAEARMAPATLRANLALPLIAPQYTTDNSGTYPTANWQPTGNQNVLNHQGNKDGGTQWDGQTSWNGDPTNRTNSYIEYGGTGDQADYAIRKYARETTTPGLFDVYLNVRGNVQKEITPLDLVLVVDWSGSMNENNRIGEVQKGVNRFVDTLADSGITNNINMGYVGYSSDSYNNNAIQMGPFDTVKNPIKNITPSSTRGGTFTQKALRDAGDMLATPNGHKKVIVLLTDGVPTFSYKVSRVQTEADGRFYGTQFTNRQDQPGSTSYISGSYNAPDQNNINKRINSTFIATIGEAMALKQRGIEIHGLGIQLQSDPRANLSKQQVEDKMREMVSADENGDLYYESADYAPDISDYLAKKAVQISGTVVNGKVVDPIAEPFKYEPNTLSMKSVGPVQVQTLPEVSLTGATINSNEIYLGKGQEIQIHYQVRIQTESENFKPDFWYQMNGRTTFQPLATAHEKVDFGVPSGKAPGVKLNVKKIWEEYDQDPTSRPDNVIYEISRKQVTDTANWQTGYIKLSKPENDTSNSWERKNVTQLSKTADESYQEVLGLPQYNNQGQAFNYQTTRELAVPGYSQEKIDDTTWKNTKQFKPLDLKVIKNSSSGEKNLVGAVFELSGKNVQTTLVDNKDGSYSLPKDVRLQKGERYTLTEVKAPAGHELGKKTTWQIEVSEQGKVSIDGQEVTTTNQVIPLEIENKFSSLPIRIRKYTMQNGKQVNLAEATFALQRKNAQGSYQTVATQKTDTAGLSYFKISEPGEYRMVEQAGPLGYDTLAGNYEFTVDKYGKIHYAGKNIEENAPEWTLTHQNHLKPFDLTVHKKADNQTPLKGAKFRLTGPDTDIELPKDGKETDTFVFENLKPGKYVLTETFTPEGYQGLKEPIELIIREDGSVTIDGEKVADVLISGEKNNQITLDVTNQAKVPLPETGGIGRLWFYLIAISTFVIAGVYLFIRRPEGSV</sequence>
<keyword evidence="5" id="KW-0472">Membrane</keyword>
<dbReference type="EMBL" id="CP060804">
    <property type="protein sequence ID" value="QNP39300.1"/>
    <property type="molecule type" value="Genomic_DNA"/>
</dbReference>
<evidence type="ECO:0000259" key="6">
    <source>
        <dbReference type="PROSITE" id="PS50234"/>
    </source>
</evidence>
<keyword evidence="5" id="KW-0812">Transmembrane</keyword>
<dbReference type="SUPFAM" id="SSF53300">
    <property type="entry name" value="vWA-like"/>
    <property type="match status" value="1"/>
</dbReference>
<dbReference type="Gene3D" id="2.60.40.10">
    <property type="entry name" value="Immunoglobulins"/>
    <property type="match status" value="3"/>
</dbReference>
<dbReference type="AlphaFoldDB" id="A0A7H0FTD4"/>
<comment type="similarity">
    <text evidence="1">Belongs to the serine-aspartate repeat-containing protein (SDr) family.</text>
</comment>
<evidence type="ECO:0000256" key="4">
    <source>
        <dbReference type="SAM" id="MobiDB-lite"/>
    </source>
</evidence>
<feature type="compositionally biased region" description="Basic and acidic residues" evidence="4">
    <location>
        <begin position="155"/>
        <end position="180"/>
    </location>
</feature>
<reference evidence="7 8" key="1">
    <citation type="submission" date="2020-08" db="EMBL/GenBank/DDBJ databases">
        <title>Enterococcus faecalis SF28073 genome assembly.</title>
        <authorList>
            <person name="Duerkop B.A."/>
            <person name="Johnson C.N."/>
        </authorList>
    </citation>
    <scope>NUCLEOTIDE SEQUENCE [LARGE SCALE GENOMIC DNA]</scope>
    <source>
        <strain evidence="7 8">SF28073</strain>
    </source>
</reference>
<dbReference type="SUPFAM" id="SSF49478">
    <property type="entry name" value="Cna protein B-type domain"/>
    <property type="match status" value="1"/>
</dbReference>
<dbReference type="RefSeq" id="WP_152686911.1">
    <property type="nucleotide sequence ID" value="NZ_CP060804.1"/>
</dbReference>
<proteinExistence type="inferred from homology"/>
<keyword evidence="5" id="KW-1133">Transmembrane helix</keyword>
<dbReference type="InterPro" id="IPR013783">
    <property type="entry name" value="Ig-like_fold"/>
</dbReference>
<feature type="compositionally biased region" description="Polar residues" evidence="4">
    <location>
        <begin position="258"/>
        <end position="273"/>
    </location>
</feature>
<dbReference type="InterPro" id="IPR041033">
    <property type="entry name" value="SpaA_PFL_dom_1"/>
</dbReference>
<feature type="region of interest" description="Disordered" evidence="4">
    <location>
        <begin position="155"/>
        <end position="200"/>
    </location>
</feature>